<protein>
    <recommendedName>
        <fullName evidence="4">DUF4175 domain-containing protein</fullName>
    </recommendedName>
</protein>
<comment type="caution">
    <text evidence="2">The sequence shown here is derived from an EMBL/GenBank/DDBJ whole genome shotgun (WGS) entry which is preliminary data.</text>
</comment>
<proteinExistence type="predicted"/>
<organism evidence="2 3">
    <name type="scientific">Nocardioides malaquae</name>
    <dbReference type="NCBI Taxonomy" id="2773426"/>
    <lineage>
        <taxon>Bacteria</taxon>
        <taxon>Bacillati</taxon>
        <taxon>Actinomycetota</taxon>
        <taxon>Actinomycetes</taxon>
        <taxon>Propionibacteriales</taxon>
        <taxon>Nocardioidaceae</taxon>
        <taxon>Nocardioides</taxon>
    </lineage>
</organism>
<accession>A0ABR9RSU3</accession>
<evidence type="ECO:0000313" key="2">
    <source>
        <dbReference type="EMBL" id="MBE7324643.1"/>
    </source>
</evidence>
<dbReference type="Proteomes" id="UP000756387">
    <property type="component" value="Unassembled WGS sequence"/>
</dbReference>
<evidence type="ECO:0000313" key="3">
    <source>
        <dbReference type="Proteomes" id="UP000756387"/>
    </source>
</evidence>
<keyword evidence="1" id="KW-1133">Transmembrane helix</keyword>
<dbReference type="RefSeq" id="WP_193637964.1">
    <property type="nucleotide sequence ID" value="NZ_JADCSA010000006.1"/>
</dbReference>
<keyword evidence="3" id="KW-1185">Reference proteome</keyword>
<reference evidence="2 3" key="1">
    <citation type="submission" date="2020-10" db="EMBL/GenBank/DDBJ databases">
        <title>Nocardioides sp. isolated from sludge.</title>
        <authorList>
            <person name="Zhang X."/>
        </authorList>
    </citation>
    <scope>NUCLEOTIDE SEQUENCE [LARGE SCALE GENOMIC DNA]</scope>
    <source>
        <strain evidence="2 3">Y6</strain>
    </source>
</reference>
<name>A0ABR9RSU3_9ACTN</name>
<sequence length="63" mass="6865">MDTLGTWLGRHGWVVVIAVMLLVGTWSLVDEQAAKWVSTALLVLGLMALAASSLWRGSRSARR</sequence>
<keyword evidence="1" id="KW-0472">Membrane</keyword>
<dbReference type="EMBL" id="JADCSA010000006">
    <property type="protein sequence ID" value="MBE7324643.1"/>
    <property type="molecule type" value="Genomic_DNA"/>
</dbReference>
<evidence type="ECO:0008006" key="4">
    <source>
        <dbReference type="Google" id="ProtNLM"/>
    </source>
</evidence>
<evidence type="ECO:0000256" key="1">
    <source>
        <dbReference type="SAM" id="Phobius"/>
    </source>
</evidence>
<feature type="transmembrane region" description="Helical" evidence="1">
    <location>
        <begin position="12"/>
        <end position="29"/>
    </location>
</feature>
<keyword evidence="1" id="KW-0812">Transmembrane</keyword>
<feature type="transmembrane region" description="Helical" evidence="1">
    <location>
        <begin position="35"/>
        <end position="55"/>
    </location>
</feature>
<gene>
    <name evidence="2" type="ORF">IEQ44_08255</name>
</gene>